<dbReference type="CDD" id="cd00830">
    <property type="entry name" value="KAS_III"/>
    <property type="match status" value="1"/>
</dbReference>
<keyword evidence="11" id="KW-1185">Reference proteome</keyword>
<sequence length="711" mass="79960">MAELEPDDVDLILNCSSTPESLFGGTAEVVQPCIVSKDRSTYSYTNQRAIWHRTGEQLRFKKHLDAKEIHWRMTSGGGFKNVLVIGADCISRYVDWMDRKTCVLFGDAAGAILVQACDIEEDGLFGFTCTRMVMAAVNGQEVFRFVVKVVPQTIEASLANAGLRLSEIDWLMVNQANQRIIDYVVTKLEFPKDRVISNLGNYGNTSAASIPLALDEAVRSGYVKEGDTIMTVGFGAGLTWGSAIKCPADKESITGLAVEATQKVLQLVQVEADDVHLILFCSSTPEDLFGGAPELSCANISLDAIFIRQVGDGSLFSFWLDKWIGATNLKTMFPRLFSLELHKLCTIRDICSSNNGSQQFNFKWRRPIRDGSEAAQFNGLLELLSEFVIVDTPDHWSCSFINSKTYTVALMRKQLEHSLLSSNGEAIRWNRDLPIKINIHSWRISLDRIPTRFNLDKRGIDLHSTRCPVCDGAIETSQHLSCANISLDAIFIRQVGDGSLFSFWLDKWIGATNLKTMFPRLFSLELHKLCTIRDICSSNNGSQQFNFKWRRPIRDGSEAAQFNGLLELLSEFVIVDTPDHWSCSFINSKTYTVALMRKQLEHSLLSSNGEAIRWNRDLPIKINIHSWRISLDRIPTRFNLDKRGIDLHSTRCPVCDGAIETSQHVLVECPIAAHLWDSITRWWGLSDHPKDISSLITWSDTLTFTTRSRLA</sequence>
<reference evidence="10 11" key="1">
    <citation type="journal article" date="2018" name="Mol. Plant">
        <title>The genome of Artemisia annua provides insight into the evolution of Asteraceae family and artemisinin biosynthesis.</title>
        <authorList>
            <person name="Shen Q."/>
            <person name="Zhang L."/>
            <person name="Liao Z."/>
            <person name="Wang S."/>
            <person name="Yan T."/>
            <person name="Shi P."/>
            <person name="Liu M."/>
            <person name="Fu X."/>
            <person name="Pan Q."/>
            <person name="Wang Y."/>
            <person name="Lv Z."/>
            <person name="Lu X."/>
            <person name="Zhang F."/>
            <person name="Jiang W."/>
            <person name="Ma Y."/>
            <person name="Chen M."/>
            <person name="Hao X."/>
            <person name="Li L."/>
            <person name="Tang Y."/>
            <person name="Lv G."/>
            <person name="Zhou Y."/>
            <person name="Sun X."/>
            <person name="Brodelius P.E."/>
            <person name="Rose J.K.C."/>
            <person name="Tang K."/>
        </authorList>
    </citation>
    <scope>NUCLEOTIDE SEQUENCE [LARGE SCALE GENOMIC DNA]</scope>
    <source>
        <strain evidence="11">cv. Huhao1</strain>
        <tissue evidence="10">Leaf</tissue>
    </source>
</reference>
<dbReference type="GO" id="GO:0006633">
    <property type="term" value="P:fatty acid biosynthetic process"/>
    <property type="evidence" value="ECO:0007669"/>
    <property type="project" value="UniProtKB-UniPathway"/>
</dbReference>
<dbReference type="EMBL" id="PKPP01000540">
    <property type="protein sequence ID" value="PWA91466.1"/>
    <property type="molecule type" value="Genomic_DNA"/>
</dbReference>
<proteinExistence type="predicted"/>
<keyword evidence="5" id="KW-0443">Lipid metabolism</keyword>
<evidence type="ECO:0000256" key="1">
    <source>
        <dbReference type="ARBA" id="ARBA00005194"/>
    </source>
</evidence>
<feature type="domain" description="Beta-ketoacyl-[acyl-carrier-protein] synthase III C-terminal" evidence="7">
    <location>
        <begin position="158"/>
        <end position="244"/>
    </location>
</feature>
<gene>
    <name evidence="10" type="ORF">CTI12_AA028100</name>
</gene>
<dbReference type="Gene3D" id="3.40.47.10">
    <property type="match status" value="2"/>
</dbReference>
<dbReference type="PANTHER" id="PTHR43091:SF4">
    <property type="entry name" value="BETA-KETOACYL-[ACYL-CARRIER-PROTEIN] SYNTHASE III"/>
    <property type="match status" value="1"/>
</dbReference>
<comment type="pathway">
    <text evidence="1">Lipid metabolism; fatty acid biosynthesis.</text>
</comment>
<evidence type="ECO:0000256" key="4">
    <source>
        <dbReference type="ARBA" id="ARBA00022832"/>
    </source>
</evidence>
<evidence type="ECO:0000256" key="5">
    <source>
        <dbReference type="ARBA" id="ARBA00023098"/>
    </source>
</evidence>
<dbReference type="Pfam" id="PF08541">
    <property type="entry name" value="ACP_syn_III_C"/>
    <property type="match status" value="1"/>
</dbReference>
<dbReference type="InterPro" id="IPR013747">
    <property type="entry name" value="ACP_syn_III_C"/>
</dbReference>
<dbReference type="STRING" id="35608.A0A2U1Q0D7"/>
<dbReference type="OrthoDB" id="689430at2759"/>
<dbReference type="InterPro" id="IPR016039">
    <property type="entry name" value="Thiolase-like"/>
</dbReference>
<keyword evidence="2" id="KW-0444">Lipid biosynthesis</keyword>
<dbReference type="InterPro" id="IPR026960">
    <property type="entry name" value="RVT-Znf"/>
</dbReference>
<keyword evidence="3" id="KW-0808">Transferase</keyword>
<evidence type="ECO:0000313" key="10">
    <source>
        <dbReference type="EMBL" id="PWA91466.1"/>
    </source>
</evidence>
<dbReference type="GO" id="GO:0009507">
    <property type="term" value="C:chloroplast"/>
    <property type="evidence" value="ECO:0007669"/>
    <property type="project" value="TreeGrafter"/>
</dbReference>
<dbReference type="SUPFAM" id="SSF53901">
    <property type="entry name" value="Thiolase-like"/>
    <property type="match status" value="2"/>
</dbReference>
<protein>
    <submittedName>
        <fullName evidence="10">3-oxoacyl-[acyl-carrier-protein] synthase 3</fullName>
    </submittedName>
</protein>
<evidence type="ECO:0000313" key="11">
    <source>
        <dbReference type="Proteomes" id="UP000245207"/>
    </source>
</evidence>
<feature type="domain" description="Beta-ketoacyl-[acyl-carrier-protein] synthase III N-terminal" evidence="8">
    <location>
        <begin position="75"/>
        <end position="127"/>
    </location>
</feature>
<name>A0A2U1Q0D7_ARTAN</name>
<evidence type="ECO:0000256" key="3">
    <source>
        <dbReference type="ARBA" id="ARBA00022679"/>
    </source>
</evidence>
<organism evidence="10 11">
    <name type="scientific">Artemisia annua</name>
    <name type="common">Sweet wormwood</name>
    <dbReference type="NCBI Taxonomy" id="35608"/>
    <lineage>
        <taxon>Eukaryota</taxon>
        <taxon>Viridiplantae</taxon>
        <taxon>Streptophyta</taxon>
        <taxon>Embryophyta</taxon>
        <taxon>Tracheophyta</taxon>
        <taxon>Spermatophyta</taxon>
        <taxon>Magnoliopsida</taxon>
        <taxon>eudicotyledons</taxon>
        <taxon>Gunneridae</taxon>
        <taxon>Pentapetalae</taxon>
        <taxon>asterids</taxon>
        <taxon>campanulids</taxon>
        <taxon>Asterales</taxon>
        <taxon>Asteraceae</taxon>
        <taxon>Asteroideae</taxon>
        <taxon>Anthemideae</taxon>
        <taxon>Artemisiinae</taxon>
        <taxon>Artemisia</taxon>
    </lineage>
</organism>
<evidence type="ECO:0000259" key="9">
    <source>
        <dbReference type="Pfam" id="PF13966"/>
    </source>
</evidence>
<comment type="caution">
    <text evidence="10">The sequence shown here is derived from an EMBL/GenBank/DDBJ whole genome shotgun (WGS) entry which is preliminary data.</text>
</comment>
<dbReference type="Proteomes" id="UP000245207">
    <property type="component" value="Unassembled WGS sequence"/>
</dbReference>
<dbReference type="InterPro" id="IPR013751">
    <property type="entry name" value="ACP_syn_III_N"/>
</dbReference>
<dbReference type="UniPathway" id="UPA00094"/>
<dbReference type="Pfam" id="PF13966">
    <property type="entry name" value="zf-RVT"/>
    <property type="match status" value="2"/>
</dbReference>
<feature type="domain" description="Reverse transcriptase zinc-binding" evidence="9">
    <location>
        <begin position="421"/>
        <end position="481"/>
    </location>
</feature>
<evidence type="ECO:0000259" key="8">
    <source>
        <dbReference type="Pfam" id="PF08545"/>
    </source>
</evidence>
<feature type="domain" description="Reverse transcriptase zinc-binding" evidence="9">
    <location>
        <begin position="606"/>
        <end position="676"/>
    </location>
</feature>
<evidence type="ECO:0000256" key="6">
    <source>
        <dbReference type="ARBA" id="ARBA00023160"/>
    </source>
</evidence>
<keyword evidence="4" id="KW-0276">Fatty acid metabolism</keyword>
<dbReference type="PANTHER" id="PTHR43091">
    <property type="entry name" value="3-OXOACYL-[ACYL-CARRIER-PROTEIN] SYNTHASE"/>
    <property type="match status" value="1"/>
</dbReference>
<evidence type="ECO:0000259" key="7">
    <source>
        <dbReference type="Pfam" id="PF08541"/>
    </source>
</evidence>
<accession>A0A2U1Q0D7</accession>
<dbReference type="Pfam" id="PF08545">
    <property type="entry name" value="ACP_syn_III"/>
    <property type="match status" value="1"/>
</dbReference>
<dbReference type="AlphaFoldDB" id="A0A2U1Q0D7"/>
<evidence type="ECO:0000256" key="2">
    <source>
        <dbReference type="ARBA" id="ARBA00022516"/>
    </source>
</evidence>
<dbReference type="GO" id="GO:0004315">
    <property type="term" value="F:3-oxoacyl-[acyl-carrier-protein] synthase activity"/>
    <property type="evidence" value="ECO:0007669"/>
    <property type="project" value="InterPro"/>
</dbReference>
<keyword evidence="6" id="KW-0275">Fatty acid biosynthesis</keyword>